<sequence>MSITCPIRSLSQAKAARSGRASVRVMSPAAIRLATVSNWRIGVGM</sequence>
<protein>
    <submittedName>
        <fullName evidence="1">Uncharacterized protein</fullName>
    </submittedName>
</protein>
<reference evidence="1 2" key="1">
    <citation type="submission" date="2023-05" db="EMBL/GenBank/DDBJ databases">
        <title>YMD87, complete Genome.</title>
        <authorList>
            <person name="Zhang J."/>
            <person name="Xu X."/>
        </authorList>
    </citation>
    <scope>NUCLEOTIDE SEQUENCE [LARGE SCALE GENOMIC DNA]</scope>
    <source>
        <strain evidence="1 2">YMD87</strain>
    </source>
</reference>
<evidence type="ECO:0000313" key="2">
    <source>
        <dbReference type="Proteomes" id="UP001241605"/>
    </source>
</evidence>
<name>A0ABY8QHW7_9RHOB</name>
<keyword evidence="2" id="KW-1185">Reference proteome</keyword>
<gene>
    <name evidence="1" type="ORF">QF118_00855</name>
</gene>
<accession>A0ABY8QHW7</accession>
<dbReference type="RefSeq" id="WP_282300751.1">
    <property type="nucleotide sequence ID" value="NZ_CP124616.1"/>
</dbReference>
<dbReference type="EMBL" id="CP124616">
    <property type="protein sequence ID" value="WGW04120.1"/>
    <property type="molecule type" value="Genomic_DNA"/>
</dbReference>
<evidence type="ECO:0000313" key="1">
    <source>
        <dbReference type="EMBL" id="WGW04120.1"/>
    </source>
</evidence>
<dbReference type="Proteomes" id="UP001241605">
    <property type="component" value="Chromosome"/>
</dbReference>
<proteinExistence type="predicted"/>
<organism evidence="1 2">
    <name type="scientific">Tropicibacter oceani</name>
    <dbReference type="NCBI Taxonomy" id="3058420"/>
    <lineage>
        <taxon>Bacteria</taxon>
        <taxon>Pseudomonadati</taxon>
        <taxon>Pseudomonadota</taxon>
        <taxon>Alphaproteobacteria</taxon>
        <taxon>Rhodobacterales</taxon>
        <taxon>Roseobacteraceae</taxon>
        <taxon>Tropicibacter</taxon>
    </lineage>
</organism>